<protein>
    <submittedName>
        <fullName evidence="1">Uncharacterized protein</fullName>
    </submittedName>
</protein>
<accession>A0ACD5Y2D8</accession>
<dbReference type="Proteomes" id="UP001732700">
    <property type="component" value="Chromosome 5C"/>
</dbReference>
<reference evidence="1" key="2">
    <citation type="submission" date="2025-09" db="UniProtKB">
        <authorList>
            <consortium name="EnsemblPlants"/>
        </authorList>
    </citation>
    <scope>IDENTIFICATION</scope>
</reference>
<name>A0ACD5Y2D8_AVESA</name>
<evidence type="ECO:0000313" key="2">
    <source>
        <dbReference type="Proteomes" id="UP001732700"/>
    </source>
</evidence>
<organism evidence="1 2">
    <name type="scientific">Avena sativa</name>
    <name type="common">Oat</name>
    <dbReference type="NCBI Taxonomy" id="4498"/>
    <lineage>
        <taxon>Eukaryota</taxon>
        <taxon>Viridiplantae</taxon>
        <taxon>Streptophyta</taxon>
        <taxon>Embryophyta</taxon>
        <taxon>Tracheophyta</taxon>
        <taxon>Spermatophyta</taxon>
        <taxon>Magnoliopsida</taxon>
        <taxon>Liliopsida</taxon>
        <taxon>Poales</taxon>
        <taxon>Poaceae</taxon>
        <taxon>BOP clade</taxon>
        <taxon>Pooideae</taxon>
        <taxon>Poodae</taxon>
        <taxon>Poeae</taxon>
        <taxon>Poeae Chloroplast Group 1 (Aveneae type)</taxon>
        <taxon>Aveninae</taxon>
        <taxon>Avena</taxon>
    </lineage>
</organism>
<sequence>MSRRFLNMVVHEYGTRLYTLCRIDLKKHLFCESTEAAASAQHLAKAKKMRDGWPSTVSNCKRPPTSEISFSAPPSIASNSKFHFFSLLPGQGEGCVMATDPHGNAAIYDAGMESVLLLPPANFPKPADSISLPLTLPRRPSTPTSHEDEHALLVMSKWDGTFEFFNYCKTGVYDYPTVDNKWYWCTLPRLPPWLGDSGANVDNDNRPFAAAVVDNTTIYVSSKVGTYAYDLRKGVWRHAGNWVLPFQGSAEYVPELGIWFGVKGPDSPHHRLCAFDLNSSDSGPSSLYDWDYLDFLLPDEWLPSEERQLVNLGSGKFVIVTYCRHISSTSSDKEEDCTKVNKFSNKELTLLTGVEVVDRGGGGGIEMIKHKSQRYNIDNTKIHSVL</sequence>
<evidence type="ECO:0000313" key="1">
    <source>
        <dbReference type="EnsemblPlants" id="AVESA.00010b.r2.5CG0930440.1.CDS.1"/>
    </source>
</evidence>
<keyword evidence="2" id="KW-1185">Reference proteome</keyword>
<proteinExistence type="predicted"/>
<dbReference type="EnsemblPlants" id="AVESA.00010b.r2.5CG0930440.1">
    <property type="protein sequence ID" value="AVESA.00010b.r2.5CG0930440.1.CDS.1"/>
    <property type="gene ID" value="AVESA.00010b.r2.5CG0930440"/>
</dbReference>
<reference evidence="1" key="1">
    <citation type="submission" date="2021-05" db="EMBL/GenBank/DDBJ databases">
        <authorList>
            <person name="Scholz U."/>
            <person name="Mascher M."/>
            <person name="Fiebig A."/>
        </authorList>
    </citation>
    <scope>NUCLEOTIDE SEQUENCE [LARGE SCALE GENOMIC DNA]</scope>
</reference>